<evidence type="ECO:0000313" key="2">
    <source>
        <dbReference type="EMBL" id="MFB2877097.1"/>
    </source>
</evidence>
<evidence type="ECO:0000259" key="1">
    <source>
        <dbReference type="SMART" id="SM00670"/>
    </source>
</evidence>
<dbReference type="SMART" id="SM00670">
    <property type="entry name" value="PINc"/>
    <property type="match status" value="1"/>
</dbReference>
<reference evidence="2 3" key="1">
    <citation type="submission" date="2024-09" db="EMBL/GenBank/DDBJ databases">
        <title>Floridaenema gen nov. (Aerosakkonemataceae, Aerosakkonematales ord. nov., Cyanobacteria) from benthic tropical and subtropical fresh waters, with the description of four new species.</title>
        <authorList>
            <person name="Moretto J.A."/>
            <person name="Berthold D.E."/>
            <person name="Lefler F.W."/>
            <person name="Huang I.-S."/>
            <person name="Laughinghouse H. IV."/>
        </authorList>
    </citation>
    <scope>NUCLEOTIDE SEQUENCE [LARGE SCALE GENOMIC DNA]</scope>
    <source>
        <strain evidence="2 3">BLCC-F46</strain>
    </source>
</reference>
<organism evidence="2 3">
    <name type="scientific">Floridaenema aerugineum BLCC-F46</name>
    <dbReference type="NCBI Taxonomy" id="3153654"/>
    <lineage>
        <taxon>Bacteria</taxon>
        <taxon>Bacillati</taxon>
        <taxon>Cyanobacteriota</taxon>
        <taxon>Cyanophyceae</taxon>
        <taxon>Oscillatoriophycideae</taxon>
        <taxon>Aerosakkonematales</taxon>
        <taxon>Aerosakkonemataceae</taxon>
        <taxon>Floridanema</taxon>
        <taxon>Floridanema aerugineum</taxon>
    </lineage>
</organism>
<dbReference type="Pfam" id="PF01850">
    <property type="entry name" value="PIN"/>
    <property type="match status" value="1"/>
</dbReference>
<feature type="domain" description="PIN" evidence="1">
    <location>
        <begin position="4"/>
        <end position="110"/>
    </location>
</feature>
<dbReference type="InterPro" id="IPR002716">
    <property type="entry name" value="PIN_dom"/>
</dbReference>
<comment type="caution">
    <text evidence="2">The sequence shown here is derived from an EMBL/GenBank/DDBJ whole genome shotgun (WGS) entry which is preliminary data.</text>
</comment>
<proteinExistence type="predicted"/>
<dbReference type="Proteomes" id="UP001576774">
    <property type="component" value="Unassembled WGS sequence"/>
</dbReference>
<dbReference type="InterPro" id="IPR029060">
    <property type="entry name" value="PIN-like_dom_sf"/>
</dbReference>
<protein>
    <submittedName>
        <fullName evidence="2">Type II toxin-antitoxin system VapC family toxin</fullName>
    </submittedName>
</protein>
<gene>
    <name evidence="2" type="ORF">ACE1CC_09420</name>
</gene>
<dbReference type="SUPFAM" id="SSF88723">
    <property type="entry name" value="PIN domain-like"/>
    <property type="match status" value="1"/>
</dbReference>
<sequence>MTEPLILLDTNIVLYYLGGRLTNPLPSGNYFISVITEIELLSYPSLSADEELQIRNFLAKITVVGLDGNIKELAIAFRKNYRLRLADAIIAATAQSLNAILFTNDLRLANFTEITVQSLPIL</sequence>
<dbReference type="EMBL" id="JBHFNQ010000069">
    <property type="protein sequence ID" value="MFB2877097.1"/>
    <property type="molecule type" value="Genomic_DNA"/>
</dbReference>
<dbReference type="CDD" id="cd18738">
    <property type="entry name" value="PIN_VapC4-5_FitB-like"/>
    <property type="match status" value="1"/>
</dbReference>
<accession>A0ABV4X2U9</accession>
<dbReference type="Gene3D" id="3.40.50.1010">
    <property type="entry name" value="5'-nuclease"/>
    <property type="match status" value="1"/>
</dbReference>
<dbReference type="RefSeq" id="WP_413270208.1">
    <property type="nucleotide sequence ID" value="NZ_JBHFNQ010000069.1"/>
</dbReference>
<evidence type="ECO:0000313" key="3">
    <source>
        <dbReference type="Proteomes" id="UP001576774"/>
    </source>
</evidence>
<name>A0ABV4X2U9_9CYAN</name>
<keyword evidence="3" id="KW-1185">Reference proteome</keyword>